<evidence type="ECO:0000256" key="1">
    <source>
        <dbReference type="ARBA" id="ARBA00010641"/>
    </source>
</evidence>
<dbReference type="InterPro" id="IPR036388">
    <property type="entry name" value="WH-like_DNA-bd_sf"/>
</dbReference>
<dbReference type="SUPFAM" id="SSF88946">
    <property type="entry name" value="Sigma2 domain of RNA polymerase sigma factors"/>
    <property type="match status" value="1"/>
</dbReference>
<dbReference type="InterPro" id="IPR013249">
    <property type="entry name" value="RNA_pol_sigma70_r4_t2"/>
</dbReference>
<dbReference type="NCBIfam" id="TIGR02937">
    <property type="entry name" value="sigma70-ECF"/>
    <property type="match status" value="1"/>
</dbReference>
<dbReference type="GO" id="GO:0003677">
    <property type="term" value="F:DNA binding"/>
    <property type="evidence" value="ECO:0007669"/>
    <property type="project" value="InterPro"/>
</dbReference>
<dbReference type="InterPro" id="IPR013325">
    <property type="entry name" value="RNA_pol_sigma_r2"/>
</dbReference>
<keyword evidence="2" id="KW-0805">Transcription regulation</keyword>
<dbReference type="Pfam" id="PF04542">
    <property type="entry name" value="Sigma70_r2"/>
    <property type="match status" value="1"/>
</dbReference>
<dbReference type="SUPFAM" id="SSF88659">
    <property type="entry name" value="Sigma3 and sigma4 domains of RNA polymerase sigma factors"/>
    <property type="match status" value="1"/>
</dbReference>
<evidence type="ECO:0000313" key="8">
    <source>
        <dbReference type="Proteomes" id="UP000217250"/>
    </source>
</evidence>
<dbReference type="AlphaFoldDB" id="A0A250FR35"/>
<dbReference type="PANTHER" id="PTHR43133">
    <property type="entry name" value="RNA POLYMERASE ECF-TYPE SIGMA FACTO"/>
    <property type="match status" value="1"/>
</dbReference>
<dbReference type="InterPro" id="IPR014284">
    <property type="entry name" value="RNA_pol_sigma-70_dom"/>
</dbReference>
<dbReference type="Pfam" id="PF08281">
    <property type="entry name" value="Sigma70_r4_2"/>
    <property type="match status" value="1"/>
</dbReference>
<gene>
    <name evidence="7" type="ORF">CGC50_11055</name>
</gene>
<evidence type="ECO:0000259" key="6">
    <source>
        <dbReference type="Pfam" id="PF08281"/>
    </source>
</evidence>
<dbReference type="OrthoDB" id="9782108at2"/>
<name>A0A250FR35_9FLAO</name>
<dbReference type="Gene3D" id="1.10.1740.10">
    <property type="match status" value="1"/>
</dbReference>
<dbReference type="RefSeq" id="WP_095910868.1">
    <property type="nucleotide sequence ID" value="NZ_CP022386.1"/>
</dbReference>
<dbReference type="EMBL" id="CP022386">
    <property type="protein sequence ID" value="ATA87639.1"/>
    <property type="molecule type" value="Genomic_DNA"/>
</dbReference>
<evidence type="ECO:0000259" key="5">
    <source>
        <dbReference type="Pfam" id="PF04542"/>
    </source>
</evidence>
<organism evidence="7 8">
    <name type="scientific">Capnocytophaga gingivalis</name>
    <dbReference type="NCBI Taxonomy" id="1017"/>
    <lineage>
        <taxon>Bacteria</taxon>
        <taxon>Pseudomonadati</taxon>
        <taxon>Bacteroidota</taxon>
        <taxon>Flavobacteriia</taxon>
        <taxon>Flavobacteriales</taxon>
        <taxon>Flavobacteriaceae</taxon>
        <taxon>Capnocytophaga</taxon>
    </lineage>
</organism>
<keyword evidence="4" id="KW-0804">Transcription</keyword>
<keyword evidence="3" id="KW-0731">Sigma factor</keyword>
<evidence type="ECO:0000256" key="3">
    <source>
        <dbReference type="ARBA" id="ARBA00023082"/>
    </source>
</evidence>
<feature type="domain" description="RNA polymerase sigma-70 region 2" evidence="5">
    <location>
        <begin position="12"/>
        <end position="76"/>
    </location>
</feature>
<evidence type="ECO:0000256" key="2">
    <source>
        <dbReference type="ARBA" id="ARBA00023015"/>
    </source>
</evidence>
<evidence type="ECO:0000256" key="4">
    <source>
        <dbReference type="ARBA" id="ARBA00023163"/>
    </source>
</evidence>
<dbReference type="Gene3D" id="1.10.10.10">
    <property type="entry name" value="Winged helix-like DNA-binding domain superfamily/Winged helix DNA-binding domain"/>
    <property type="match status" value="1"/>
</dbReference>
<dbReference type="InterPro" id="IPR007627">
    <property type="entry name" value="RNA_pol_sigma70_r2"/>
</dbReference>
<dbReference type="GeneID" id="84809086"/>
<comment type="similarity">
    <text evidence="1">Belongs to the sigma-70 factor family. ECF subfamily.</text>
</comment>
<dbReference type="InterPro" id="IPR039425">
    <property type="entry name" value="RNA_pol_sigma-70-like"/>
</dbReference>
<dbReference type="Proteomes" id="UP000217250">
    <property type="component" value="Chromosome"/>
</dbReference>
<dbReference type="GO" id="GO:0016987">
    <property type="term" value="F:sigma factor activity"/>
    <property type="evidence" value="ECO:0007669"/>
    <property type="project" value="UniProtKB-KW"/>
</dbReference>
<evidence type="ECO:0000313" key="7">
    <source>
        <dbReference type="EMBL" id="ATA87639.1"/>
    </source>
</evidence>
<dbReference type="KEGG" id="cgh:CGC50_11055"/>
<proteinExistence type="inferred from homology"/>
<accession>A0A250FR35</accession>
<reference evidence="8" key="1">
    <citation type="submission" date="2017-06" db="EMBL/GenBank/DDBJ databases">
        <title>Capnocytophaga spp. assemblies.</title>
        <authorList>
            <person name="Gulvik C.A."/>
        </authorList>
    </citation>
    <scope>NUCLEOTIDE SEQUENCE [LARGE SCALE GENOMIC DNA]</scope>
    <source>
        <strain evidence="8">H1496</strain>
    </source>
</reference>
<dbReference type="InterPro" id="IPR013324">
    <property type="entry name" value="RNA_pol_sigma_r3/r4-like"/>
</dbReference>
<dbReference type="PANTHER" id="PTHR43133:SF51">
    <property type="entry name" value="RNA POLYMERASE SIGMA FACTOR"/>
    <property type="match status" value="1"/>
</dbReference>
<dbReference type="GO" id="GO:0006352">
    <property type="term" value="P:DNA-templated transcription initiation"/>
    <property type="evidence" value="ECO:0007669"/>
    <property type="project" value="InterPro"/>
</dbReference>
<sequence length="184" mass="22217">MKSVTEEVTQWVDCYTQKLLDHAYYLLSDRTEAEDMVQEVFLTALSCFDSFEGKSNPLTWLKGILHHKVADYYKKKYKAQHVSFDYFFDEDGSWKNNQNLEEWAEEEPDLVALLDDTYFHDTLEDCLEKLPPKWKILIKMCYLEVKKYSEICQDIYISQTNYWKTLQRSRLQLRECLEINWFKE</sequence>
<feature type="domain" description="RNA polymerase sigma factor 70 region 4 type 2" evidence="6">
    <location>
        <begin position="122"/>
        <end position="173"/>
    </location>
</feature>
<protein>
    <submittedName>
        <fullName evidence="7">RNA polymerase subunit sigma</fullName>
    </submittedName>
</protein>